<dbReference type="EMBL" id="JAPZBR010000005">
    <property type="protein sequence ID" value="KAJ5353667.1"/>
    <property type="molecule type" value="Genomic_DNA"/>
</dbReference>
<accession>A0A9W9UQL1</accession>
<keyword evidence="2" id="KW-1185">Reference proteome</keyword>
<evidence type="ECO:0000313" key="2">
    <source>
        <dbReference type="Proteomes" id="UP001148299"/>
    </source>
</evidence>
<comment type="caution">
    <text evidence="1">The sequence shown here is derived from an EMBL/GenBank/DDBJ whole genome shotgun (WGS) entry which is preliminary data.</text>
</comment>
<dbReference type="Proteomes" id="UP001148299">
    <property type="component" value="Unassembled WGS sequence"/>
</dbReference>
<sequence length="133" mass="14286">MSSHSSGSRGSNKIAELLENNEMYNEIAQKDKGFKGIKEKGIISETGAPKAEKNRVQTVASRDDPTFAPPAAPHTVISSHLSSYSFWASGTCLVSISRGGDATLPDRHFGHDPVLRVCARQEWVAIVCEASTG</sequence>
<name>A0A9W9UQL1_PENBR</name>
<dbReference type="AlphaFoldDB" id="A0A9W9UQL1"/>
<reference evidence="1" key="1">
    <citation type="submission" date="2022-12" db="EMBL/GenBank/DDBJ databases">
        <authorList>
            <person name="Petersen C."/>
        </authorList>
    </citation>
    <scope>NUCLEOTIDE SEQUENCE</scope>
    <source>
        <strain evidence="1">IBT 35675</strain>
    </source>
</reference>
<protein>
    <submittedName>
        <fullName evidence="1">Uncharacterized protein</fullName>
    </submittedName>
</protein>
<evidence type="ECO:0000313" key="1">
    <source>
        <dbReference type="EMBL" id="KAJ5353667.1"/>
    </source>
</evidence>
<proteinExistence type="predicted"/>
<organism evidence="1 2">
    <name type="scientific">Penicillium brevicompactum</name>
    <dbReference type="NCBI Taxonomy" id="5074"/>
    <lineage>
        <taxon>Eukaryota</taxon>
        <taxon>Fungi</taxon>
        <taxon>Dikarya</taxon>
        <taxon>Ascomycota</taxon>
        <taxon>Pezizomycotina</taxon>
        <taxon>Eurotiomycetes</taxon>
        <taxon>Eurotiomycetidae</taxon>
        <taxon>Eurotiales</taxon>
        <taxon>Aspergillaceae</taxon>
        <taxon>Penicillium</taxon>
    </lineage>
</organism>
<gene>
    <name evidence="1" type="ORF">N7541_006231</name>
</gene>
<reference evidence="1" key="2">
    <citation type="journal article" date="2023" name="IMA Fungus">
        <title>Comparative genomic study of the Penicillium genus elucidates a diverse pangenome and 15 lateral gene transfer events.</title>
        <authorList>
            <person name="Petersen C."/>
            <person name="Sorensen T."/>
            <person name="Nielsen M.R."/>
            <person name="Sondergaard T.E."/>
            <person name="Sorensen J.L."/>
            <person name="Fitzpatrick D.A."/>
            <person name="Frisvad J.C."/>
            <person name="Nielsen K.L."/>
        </authorList>
    </citation>
    <scope>NUCLEOTIDE SEQUENCE</scope>
    <source>
        <strain evidence="1">IBT 35675</strain>
    </source>
</reference>